<protein>
    <submittedName>
        <fullName evidence="1">Uncharacterized protein</fullName>
    </submittedName>
</protein>
<sequence>MYHLGSGLIYDGILGSDQIKYKSKKHGYDVELNPIELRLIKYTIDDSQFT</sequence>
<name>G9EKH8_9GAMM</name>
<dbReference type="STRING" id="658187.LDG_5712"/>
<dbReference type="HOGENOM" id="CLU_3119294_0_0_6"/>
<proteinExistence type="predicted"/>
<evidence type="ECO:0000313" key="2">
    <source>
        <dbReference type="Proteomes" id="UP000002770"/>
    </source>
</evidence>
<dbReference type="EMBL" id="JH413801">
    <property type="protein sequence ID" value="EHL32329.1"/>
    <property type="molecule type" value="Genomic_DNA"/>
</dbReference>
<dbReference type="AlphaFoldDB" id="G9EKH8"/>
<dbReference type="InParanoid" id="G9EKH8"/>
<keyword evidence="2" id="KW-1185">Reference proteome</keyword>
<evidence type="ECO:0000313" key="1">
    <source>
        <dbReference type="EMBL" id="EHL32329.1"/>
    </source>
</evidence>
<accession>G9EKH8</accession>
<gene>
    <name evidence="1" type="ORF">LDG_5712</name>
</gene>
<organism evidence="1 2">
    <name type="scientific">Legionella drancourtii LLAP12</name>
    <dbReference type="NCBI Taxonomy" id="658187"/>
    <lineage>
        <taxon>Bacteria</taxon>
        <taxon>Pseudomonadati</taxon>
        <taxon>Pseudomonadota</taxon>
        <taxon>Gammaproteobacteria</taxon>
        <taxon>Legionellales</taxon>
        <taxon>Legionellaceae</taxon>
        <taxon>Legionella</taxon>
    </lineage>
</organism>
<dbReference type="Proteomes" id="UP000002770">
    <property type="component" value="Unassembled WGS sequence"/>
</dbReference>
<reference evidence="1 2" key="1">
    <citation type="journal article" date="2011" name="BMC Genomics">
        <title>Insight into cross-talk between intra-amoebal pathogens.</title>
        <authorList>
            <person name="Gimenez G."/>
            <person name="Bertelli C."/>
            <person name="Moliner C."/>
            <person name="Robert C."/>
            <person name="Raoult D."/>
            <person name="Fournier P.E."/>
            <person name="Greub G."/>
        </authorList>
    </citation>
    <scope>NUCLEOTIDE SEQUENCE [LARGE SCALE GENOMIC DNA]</scope>
    <source>
        <strain evidence="1 2">LLAP12</strain>
    </source>
</reference>